<dbReference type="InParanoid" id="K0KUJ9"/>
<dbReference type="Proteomes" id="UP000009328">
    <property type="component" value="Unassembled WGS sequence"/>
</dbReference>
<accession>K0KUJ9</accession>
<evidence type="ECO:0000313" key="1">
    <source>
        <dbReference type="EMBL" id="CCH46851.1"/>
    </source>
</evidence>
<name>K0KUJ9_WICCF</name>
<dbReference type="EMBL" id="CAIF01000276">
    <property type="protein sequence ID" value="CCH46851.1"/>
    <property type="molecule type" value="Genomic_DNA"/>
</dbReference>
<evidence type="ECO:0008006" key="3">
    <source>
        <dbReference type="Google" id="ProtNLM"/>
    </source>
</evidence>
<comment type="caution">
    <text evidence="1">The sequence shown here is derived from an EMBL/GenBank/DDBJ whole genome shotgun (WGS) entry which is preliminary data.</text>
</comment>
<sequence length="637" mass="73844">MKMENDYLQLVLKNLPFELFLKVLDNSSPTDIKKFIEIIPGLHNQIKDRYKIIQWPPLRANPKHEDVIQDLKTVSEDIQCIYQFKGLILLEIKDVESEYSRDLLRNFLPKIEAEMKFKAFKIYITNDDPQWYHANHNGRSFINSLFSVLDKRQDNIFKHCSLTGLKRLHLPNGKFWIPECIKFYDFSQDGSSSNQAVEDVRFMGGLETLRIEGDLRSDVLESKIPLFPQQLILYQPSTTPLLSRQCFQNVTDLRLYDINDDIFGFVELPNLVHLLVTGRNLFKVSDLKAPALESLTIHSDLTGLSFQLFNIETPQIKQLELICETFHSAEFVSFDTLKEVTIDQPIYYTNPPIINLELLANNGNLSNPLNFVKSAKRIRVSNTIPIFTKTHFPNLESFTILGDGYGRRSVENQIYSIPSSVNELIFTSMKYFDELDHLGRSGIKKVQILDRHIDSRYKLDLRTLSILYPDVESLILQNCYLKDLNNQLNNHNIKELDVHFDQVATGRSLNFEGAVFSQLRKLRIRHPQEHPKVHLKNYLNLKGFEAPNLEELIVQDFHIEHHLSTSPYPKLKKLTIDYASSLEIVSSDILEEVHLDGGNNYGFLACIKQLYMGEIFRNSGFKFYPPKPIVKESWMNV</sequence>
<protein>
    <recommendedName>
        <fullName evidence="3">Internalin-I</fullName>
    </recommendedName>
</protein>
<dbReference type="HOGENOM" id="CLU_429723_0_0_1"/>
<keyword evidence="2" id="KW-1185">Reference proteome</keyword>
<gene>
    <name evidence="1" type="ORF">BN7_6452</name>
</gene>
<dbReference type="AlphaFoldDB" id="K0KUJ9"/>
<organism evidence="1 2">
    <name type="scientific">Wickerhamomyces ciferrii (strain ATCC 14091 / BCRC 22168 / CBS 111 / JCM 3599 / NBRC 0793 / NRRL Y-1031 F-60-10)</name>
    <name type="common">Yeast</name>
    <name type="synonym">Pichia ciferrii</name>
    <dbReference type="NCBI Taxonomy" id="1206466"/>
    <lineage>
        <taxon>Eukaryota</taxon>
        <taxon>Fungi</taxon>
        <taxon>Dikarya</taxon>
        <taxon>Ascomycota</taxon>
        <taxon>Saccharomycotina</taxon>
        <taxon>Saccharomycetes</taxon>
        <taxon>Phaffomycetales</taxon>
        <taxon>Wickerhamomycetaceae</taxon>
        <taxon>Wickerhamomyces</taxon>
    </lineage>
</organism>
<evidence type="ECO:0000313" key="2">
    <source>
        <dbReference type="Proteomes" id="UP000009328"/>
    </source>
</evidence>
<reference evidence="1 2" key="1">
    <citation type="journal article" date="2012" name="Eukaryot. Cell">
        <title>Draft genome sequence of Wickerhamomyces ciferrii NRRL Y-1031 F-60-10.</title>
        <authorList>
            <person name="Schneider J."/>
            <person name="Andrea H."/>
            <person name="Blom J."/>
            <person name="Jaenicke S."/>
            <person name="Ruckert C."/>
            <person name="Schorsch C."/>
            <person name="Szczepanowski R."/>
            <person name="Farwick M."/>
            <person name="Goesmann A."/>
            <person name="Puhler A."/>
            <person name="Schaffer S."/>
            <person name="Tauch A."/>
            <person name="Kohler T."/>
            <person name="Brinkrolf K."/>
        </authorList>
    </citation>
    <scope>NUCLEOTIDE SEQUENCE [LARGE SCALE GENOMIC DNA]</scope>
    <source>
        <strain evidence="2">ATCC 14091 / BCRC 22168 / CBS 111 / JCM 3599 / NBRC 0793 / NRRL Y-1031 F-60-10</strain>
    </source>
</reference>
<proteinExistence type="predicted"/>